<keyword evidence="3" id="KW-0469">Meiosis</keyword>
<dbReference type="Proteomes" id="UP001280121">
    <property type="component" value="Unassembled WGS sequence"/>
</dbReference>
<dbReference type="PANTHER" id="PTHR23189">
    <property type="entry name" value="RNA RECOGNITION MOTIF-CONTAINING"/>
    <property type="match status" value="1"/>
</dbReference>
<keyword evidence="1" id="KW-0677">Repeat</keyword>
<organism evidence="7 8">
    <name type="scientific">Dipteronia dyeriana</name>
    <dbReference type="NCBI Taxonomy" id="168575"/>
    <lineage>
        <taxon>Eukaryota</taxon>
        <taxon>Viridiplantae</taxon>
        <taxon>Streptophyta</taxon>
        <taxon>Embryophyta</taxon>
        <taxon>Tracheophyta</taxon>
        <taxon>Spermatophyta</taxon>
        <taxon>Magnoliopsida</taxon>
        <taxon>eudicotyledons</taxon>
        <taxon>Gunneridae</taxon>
        <taxon>Pentapetalae</taxon>
        <taxon>rosids</taxon>
        <taxon>malvids</taxon>
        <taxon>Sapindales</taxon>
        <taxon>Sapindaceae</taxon>
        <taxon>Hippocastanoideae</taxon>
        <taxon>Acereae</taxon>
        <taxon>Dipteronia</taxon>
    </lineage>
</organism>
<feature type="domain" description="RRM" evidence="6">
    <location>
        <begin position="239"/>
        <end position="312"/>
    </location>
</feature>
<sequence length="718" mass="79628">MGETGFVRFPGNLDPTAQEFRPRNPVSNQTQFTVFRPPPQIYYPYAVPPPPPPLPLTPLYQSNDVQVIPFGDVGCSGGGGSGGYAYYPPHPAYVSTSTAHLPLQPLSAAATRTLVLSSVTGDISESIVRRDLEVFGEVRGVQMERVLDGIVTVHFYDLRHAEKALKEIREQHMQHQNRLRNYYCALMVQNSGCEVESFSLSSSAAPLPPLARGLVAGRAVWAQFMIPASNAVPEGNNQGTIVVFNLDSGVSSSTLKDIFQAFGSVKELRETPLKKHQRFVEFYDIRDAAKALKEMNGKEIYGKPVVIEFSRPGGFSKKFFNAHHHTITTSTTNTHHHFINSDYNPPPSPPPPPSLTFNNYISSSSSFPRSLLYQQSQTQQQQQQPPPPFKRKPHSPSSSSNKGNPNCHTTTSIEAQVASSLSLVDVPVNGNPRRSSKKNQNNQSAVAVAVAVASATNNKQQQVKNKTRLWKGRQAKKFDTRFLINGDAMLDSNCKDSRTTVMIKNIPNKYSQKLLLNMLDNHCIHCNEQIVDGNDQPLSSYDFVYLPIDFNNKCNVGYGFVNMTSPEATLRLYKAFHLQNWEVFNSRKICEVTYARVQGLEALKEHFKNSKFPGEMDHYLPVVFSPPRDGRHHLTEPLPIVGLAHNNSHPNDLVHVLDHDHDEFDSADTVDNSNDSDYADPTIGGDLLVGGDGDDDEDYDDDEDRYSGSSSGVVVSLS</sequence>
<dbReference type="InterPro" id="IPR035979">
    <property type="entry name" value="RBD_domain_sf"/>
</dbReference>
<evidence type="ECO:0000313" key="7">
    <source>
        <dbReference type="EMBL" id="KAK2636636.1"/>
    </source>
</evidence>
<feature type="region of interest" description="Disordered" evidence="5">
    <location>
        <begin position="667"/>
        <end position="718"/>
    </location>
</feature>
<dbReference type="InterPro" id="IPR007201">
    <property type="entry name" value="Mei2-like_Rrm_C"/>
</dbReference>
<dbReference type="InterPro" id="IPR012677">
    <property type="entry name" value="Nucleotide-bd_a/b_plait_sf"/>
</dbReference>
<evidence type="ECO:0000256" key="5">
    <source>
        <dbReference type="SAM" id="MobiDB-lite"/>
    </source>
</evidence>
<dbReference type="SMART" id="SM00360">
    <property type="entry name" value="RRM"/>
    <property type="match status" value="2"/>
</dbReference>
<evidence type="ECO:0000256" key="3">
    <source>
        <dbReference type="ARBA" id="ARBA00023254"/>
    </source>
</evidence>
<dbReference type="CDD" id="cd12530">
    <property type="entry name" value="RRM3_EAR1_like"/>
    <property type="match status" value="1"/>
</dbReference>
<evidence type="ECO:0000256" key="1">
    <source>
        <dbReference type="ARBA" id="ARBA00022737"/>
    </source>
</evidence>
<protein>
    <recommendedName>
        <fullName evidence="6">RRM domain-containing protein</fullName>
    </recommendedName>
</protein>
<dbReference type="InterPro" id="IPR000504">
    <property type="entry name" value="RRM_dom"/>
</dbReference>
<feature type="region of interest" description="Disordered" evidence="5">
    <location>
        <begin position="425"/>
        <end position="444"/>
    </location>
</feature>
<comment type="caution">
    <text evidence="7">The sequence shown here is derived from an EMBL/GenBank/DDBJ whole genome shotgun (WGS) entry which is preliminary data.</text>
</comment>
<feature type="compositionally biased region" description="Low complexity" evidence="5">
    <location>
        <begin position="707"/>
        <end position="718"/>
    </location>
</feature>
<dbReference type="GO" id="GO:0003723">
    <property type="term" value="F:RNA binding"/>
    <property type="evidence" value="ECO:0007669"/>
    <property type="project" value="UniProtKB-UniRule"/>
</dbReference>
<name>A0AAD9TIY1_9ROSI</name>
<feature type="compositionally biased region" description="Pro residues" evidence="5">
    <location>
        <begin position="344"/>
        <end position="354"/>
    </location>
</feature>
<dbReference type="PROSITE" id="PS50102">
    <property type="entry name" value="RRM"/>
    <property type="match status" value="1"/>
</dbReference>
<evidence type="ECO:0000313" key="8">
    <source>
        <dbReference type="Proteomes" id="UP001280121"/>
    </source>
</evidence>
<dbReference type="Gene3D" id="3.30.70.330">
    <property type="match status" value="2"/>
</dbReference>
<dbReference type="FunFam" id="3.30.70.330:FF:001402">
    <property type="entry name" value="Terminal EAR1-like 1"/>
    <property type="match status" value="1"/>
</dbReference>
<dbReference type="GO" id="GO:0051321">
    <property type="term" value="P:meiotic cell cycle"/>
    <property type="evidence" value="ECO:0007669"/>
    <property type="project" value="UniProtKB-KW"/>
</dbReference>
<feature type="region of interest" description="Disordered" evidence="5">
    <location>
        <begin position="1"/>
        <end position="26"/>
    </location>
</feature>
<evidence type="ECO:0000259" key="6">
    <source>
        <dbReference type="PROSITE" id="PS50102"/>
    </source>
</evidence>
<dbReference type="FunFam" id="3.30.70.330:FF:000101">
    <property type="entry name" value="Protein MEI2-like 1"/>
    <property type="match status" value="1"/>
</dbReference>
<feature type="compositionally biased region" description="Low complexity" evidence="5">
    <location>
        <begin position="374"/>
        <end position="383"/>
    </location>
</feature>
<keyword evidence="8" id="KW-1185">Reference proteome</keyword>
<accession>A0AAD9TIY1</accession>
<dbReference type="SUPFAM" id="SSF54928">
    <property type="entry name" value="RNA-binding domain, RBD"/>
    <property type="match status" value="2"/>
</dbReference>
<proteinExistence type="predicted"/>
<dbReference type="InterPro" id="IPR034458">
    <property type="entry name" value="EAR1-like_RRM3"/>
</dbReference>
<dbReference type="Pfam" id="PF04059">
    <property type="entry name" value="RRM_2"/>
    <property type="match status" value="1"/>
</dbReference>
<keyword evidence="2 4" id="KW-0694">RNA-binding</keyword>
<dbReference type="EMBL" id="JANJYI010000009">
    <property type="protein sequence ID" value="KAK2636636.1"/>
    <property type="molecule type" value="Genomic_DNA"/>
</dbReference>
<dbReference type="AlphaFoldDB" id="A0AAD9TIY1"/>
<dbReference type="Pfam" id="PF00076">
    <property type="entry name" value="RRM_1"/>
    <property type="match status" value="1"/>
</dbReference>
<reference evidence="7" key="1">
    <citation type="journal article" date="2023" name="Plant J.">
        <title>Genome sequences and population genomics provide insights into the demographic history, inbreeding, and mutation load of two 'living fossil' tree species of Dipteronia.</title>
        <authorList>
            <person name="Feng Y."/>
            <person name="Comes H.P."/>
            <person name="Chen J."/>
            <person name="Zhu S."/>
            <person name="Lu R."/>
            <person name="Zhang X."/>
            <person name="Li P."/>
            <person name="Qiu J."/>
            <person name="Olsen K.M."/>
            <person name="Qiu Y."/>
        </authorList>
    </citation>
    <scope>NUCLEOTIDE SEQUENCE</scope>
    <source>
        <strain evidence="7">KIB01</strain>
    </source>
</reference>
<evidence type="ECO:0000256" key="4">
    <source>
        <dbReference type="PROSITE-ProRule" id="PRU00176"/>
    </source>
</evidence>
<feature type="compositionally biased region" description="Acidic residues" evidence="5">
    <location>
        <begin position="692"/>
        <end position="704"/>
    </location>
</feature>
<feature type="region of interest" description="Disordered" evidence="5">
    <location>
        <begin position="330"/>
        <end position="409"/>
    </location>
</feature>
<gene>
    <name evidence="7" type="ORF">Ddye_031428</name>
</gene>
<evidence type="ECO:0000256" key="2">
    <source>
        <dbReference type="ARBA" id="ARBA00022884"/>
    </source>
</evidence>